<feature type="compositionally biased region" description="Low complexity" evidence="1">
    <location>
        <begin position="19"/>
        <end position="28"/>
    </location>
</feature>
<dbReference type="EMBL" id="CACSHJ010000096">
    <property type="protein sequence ID" value="CAA0412253.1"/>
    <property type="molecule type" value="Genomic_DNA"/>
</dbReference>
<dbReference type="AlphaFoldDB" id="A0A5S9YHT9"/>
<accession>A0A5S9YHT9</accession>
<evidence type="ECO:0000256" key="1">
    <source>
        <dbReference type="SAM" id="MobiDB-lite"/>
    </source>
</evidence>
<dbReference type="Proteomes" id="UP000434276">
    <property type="component" value="Unassembled WGS sequence"/>
</dbReference>
<proteinExistence type="predicted"/>
<evidence type="ECO:0000313" key="2">
    <source>
        <dbReference type="EMBL" id="CAA0412253.1"/>
    </source>
</evidence>
<feature type="region of interest" description="Disordered" evidence="1">
    <location>
        <begin position="15"/>
        <end position="45"/>
    </location>
</feature>
<protein>
    <submittedName>
        <fullName evidence="2">Uncharacterized protein</fullName>
    </submittedName>
</protein>
<reference evidence="2 3" key="1">
    <citation type="submission" date="2019-12" db="EMBL/GenBank/DDBJ databases">
        <authorList>
            <person name="Jiao W.-B."/>
            <person name="Schneeberger K."/>
        </authorList>
    </citation>
    <scope>NUCLEOTIDE SEQUENCE [LARGE SCALE GENOMIC DNA]</scope>
    <source>
        <strain evidence="3">cv. C24</strain>
    </source>
</reference>
<organism evidence="2 3">
    <name type="scientific">Arabidopsis thaliana</name>
    <name type="common">Mouse-ear cress</name>
    <dbReference type="NCBI Taxonomy" id="3702"/>
    <lineage>
        <taxon>Eukaryota</taxon>
        <taxon>Viridiplantae</taxon>
        <taxon>Streptophyta</taxon>
        <taxon>Embryophyta</taxon>
        <taxon>Tracheophyta</taxon>
        <taxon>Spermatophyta</taxon>
        <taxon>Magnoliopsida</taxon>
        <taxon>eudicotyledons</taxon>
        <taxon>Gunneridae</taxon>
        <taxon>Pentapetalae</taxon>
        <taxon>rosids</taxon>
        <taxon>malvids</taxon>
        <taxon>Brassicales</taxon>
        <taxon>Brassicaceae</taxon>
        <taxon>Camelineae</taxon>
        <taxon>Arabidopsis</taxon>
    </lineage>
</organism>
<name>A0A5S9YHT9_ARATH</name>
<evidence type="ECO:0000313" key="3">
    <source>
        <dbReference type="Proteomes" id="UP000434276"/>
    </source>
</evidence>
<dbReference type="ExpressionAtlas" id="A0A5S9YHT9">
    <property type="expression patterns" value="baseline and differential"/>
</dbReference>
<sequence length="60" mass="6965">MIAFFLHHRRQWKRESFDLSSQSSLSLSPSPPSSMETRSRSPPCRTLKNLRSLFSSLIKN</sequence>
<gene>
    <name evidence="2" type="ORF">C24_LOCUS26712</name>
</gene>